<reference evidence="3 4" key="2">
    <citation type="submission" date="2019-08" db="EMBL/GenBank/DDBJ databases">
        <title>Amycolatopsis acidicola sp. nov., isolated from peat swamp forest soil.</title>
        <authorList>
            <person name="Srisuk N."/>
        </authorList>
    </citation>
    <scope>NUCLEOTIDE SEQUENCE [LARGE SCALE GENOMIC DNA]</scope>
    <source>
        <strain evidence="3 4">TBRC 6029</strain>
    </source>
</reference>
<feature type="domain" description="REase associating with pPIWI RE" evidence="1">
    <location>
        <begin position="255"/>
        <end position="371"/>
    </location>
</feature>
<evidence type="ECO:0000259" key="2">
    <source>
        <dbReference type="Pfam" id="PF18156"/>
    </source>
</evidence>
<dbReference type="AlphaFoldDB" id="A0A558DLK2"/>
<sequence length="388" mass="44229">MVTARPAVSAVFFDGEPLVRMIASALFTLSRQRAPRNPVYEDTVQTAFNHLVLRCLRHDVLPPASVPDMVSWAMHRPLHEWPLGLPDDLDTADGFLIDPQTRLPTQQCLEWVISAPDPAAEQYENEVMLGVIQQCRVARSPESYTAFRRLLITRPVLTGTELALLGEDLDLMLLIDTIKRSYEPAPGSYLRDGQYAQCARCKCLLVPIEGGRYRCELDRCRREGYPTIERTLDPARGNGVYQLSRPLRMFITGPGLAETDLEQDLIKKKLQPEMWPNFDAYDLRITLPNKQVWAIDVKDRANPALLARTARAFIPAPPYDQAFLVVPQYRFDEREAYARIFARHVADEVRDRVRLTSDAEFQRVLTRELRRIRRITTVHSTDGGSSNA</sequence>
<evidence type="ECO:0000259" key="1">
    <source>
        <dbReference type="Pfam" id="PF18154"/>
    </source>
</evidence>
<feature type="domain" description="pPIWI-RE three-gene island" evidence="2">
    <location>
        <begin position="18"/>
        <end position="158"/>
    </location>
</feature>
<name>A0A558DLK2_9PSEU</name>
<dbReference type="Proteomes" id="UP000320011">
    <property type="component" value="Unassembled WGS sequence"/>
</dbReference>
<dbReference type="InterPro" id="IPR040828">
    <property type="entry name" value="pPIWI_RE_REase"/>
</dbReference>
<dbReference type="RefSeq" id="WP_144585322.1">
    <property type="nucleotide sequence ID" value="NZ_VJWX01000008.1"/>
</dbReference>
<dbReference type="InterPro" id="IPR041191">
    <property type="entry name" value="pPIWI_RE_Y"/>
</dbReference>
<gene>
    <name evidence="3" type="ORF">FNH05_01915</name>
</gene>
<dbReference type="OrthoDB" id="580959at2"/>
<proteinExistence type="predicted"/>
<accession>A0A558DLK2</accession>
<evidence type="ECO:0008006" key="5">
    <source>
        <dbReference type="Google" id="ProtNLM"/>
    </source>
</evidence>
<dbReference type="Pfam" id="PF18156">
    <property type="entry name" value="pPIWI_RE_Y"/>
    <property type="match status" value="1"/>
</dbReference>
<comment type="caution">
    <text evidence="3">The sequence shown here is derived from an EMBL/GenBank/DDBJ whole genome shotgun (WGS) entry which is preliminary data.</text>
</comment>
<protein>
    <recommendedName>
        <fullName evidence="5">REase associating with pPIWI RE domain-containing protein</fullName>
    </recommendedName>
</protein>
<evidence type="ECO:0000313" key="3">
    <source>
        <dbReference type="EMBL" id="TVT61900.1"/>
    </source>
</evidence>
<keyword evidence="4" id="KW-1185">Reference proteome</keyword>
<dbReference type="Pfam" id="PF18154">
    <property type="entry name" value="pPIWI_RE_REase"/>
    <property type="match status" value="1"/>
</dbReference>
<dbReference type="EMBL" id="VJWX01000008">
    <property type="protein sequence ID" value="TVT61900.1"/>
    <property type="molecule type" value="Genomic_DNA"/>
</dbReference>
<organism evidence="3 4">
    <name type="scientific">Amycolatopsis rhizosphaerae</name>
    <dbReference type="NCBI Taxonomy" id="2053003"/>
    <lineage>
        <taxon>Bacteria</taxon>
        <taxon>Bacillati</taxon>
        <taxon>Actinomycetota</taxon>
        <taxon>Actinomycetes</taxon>
        <taxon>Pseudonocardiales</taxon>
        <taxon>Pseudonocardiaceae</taxon>
        <taxon>Amycolatopsis</taxon>
    </lineage>
</organism>
<evidence type="ECO:0000313" key="4">
    <source>
        <dbReference type="Proteomes" id="UP000320011"/>
    </source>
</evidence>
<reference evidence="3 4" key="1">
    <citation type="submission" date="2019-07" db="EMBL/GenBank/DDBJ databases">
        <authorList>
            <person name="Duangmal K."/>
            <person name="Teo W.F.A."/>
        </authorList>
    </citation>
    <scope>NUCLEOTIDE SEQUENCE [LARGE SCALE GENOMIC DNA]</scope>
    <source>
        <strain evidence="3 4">TBRC 6029</strain>
    </source>
</reference>